<dbReference type="GO" id="GO:0044550">
    <property type="term" value="P:secondary metabolite biosynthetic process"/>
    <property type="evidence" value="ECO:0007669"/>
    <property type="project" value="TreeGrafter"/>
</dbReference>
<sequence>MPLEVAKVTSDRSAVSGRNRSAGSGAPKGPDGDEHRLGDVGEFMVGAWSELLGRSDLTEHSDFFARGGDTLLITRLVRRITERFGVTVSLRELSRRNLGDQVALVHASRLRSARRGSRRTVVTTGDIRQVLVRGWGDLLGFPDPSEGADFFAHGGDSLLITRLVRRINRELGVTLPVRDMLAAPTLGEQTLLLCDAVAGSRRSVFTSGRQSG</sequence>
<protein>
    <recommendedName>
        <fullName evidence="4">Carrier domain-containing protein</fullName>
    </recommendedName>
</protein>
<dbReference type="AlphaFoldDB" id="A0A0U3M9U4"/>
<name>A0A0U3M9U4_STRGL</name>
<gene>
    <name evidence="5" type="ORF">WQO_33935</name>
</gene>
<evidence type="ECO:0000256" key="1">
    <source>
        <dbReference type="ARBA" id="ARBA00022450"/>
    </source>
</evidence>
<evidence type="ECO:0000313" key="5">
    <source>
        <dbReference type="EMBL" id="ALU98451.1"/>
    </source>
</evidence>
<dbReference type="InterPro" id="IPR036736">
    <property type="entry name" value="ACP-like_sf"/>
</dbReference>
<keyword evidence="2" id="KW-0597">Phosphoprotein</keyword>
<dbReference type="GO" id="GO:0017000">
    <property type="term" value="P:antibiotic biosynthetic process"/>
    <property type="evidence" value="ECO:0007669"/>
    <property type="project" value="UniProtKB-ARBA"/>
</dbReference>
<feature type="region of interest" description="Disordered" evidence="3">
    <location>
        <begin position="1"/>
        <end position="36"/>
    </location>
</feature>
<evidence type="ECO:0000313" key="6">
    <source>
        <dbReference type="Proteomes" id="UP000064183"/>
    </source>
</evidence>
<evidence type="ECO:0000256" key="2">
    <source>
        <dbReference type="ARBA" id="ARBA00022553"/>
    </source>
</evidence>
<dbReference type="PROSITE" id="PS50075">
    <property type="entry name" value="CARRIER"/>
    <property type="match status" value="2"/>
</dbReference>
<dbReference type="EMBL" id="CP013739">
    <property type="protein sequence ID" value="ALU98451.1"/>
    <property type="molecule type" value="Genomic_DNA"/>
</dbReference>
<reference evidence="5 6" key="1">
    <citation type="journal article" date="2012" name="J. Bacteriol.">
        <title>Draft genome sequence of Streptomyces globisporus C-1027, which produces an antitumor antibiotic consisting of a nine-membered enediyne with a chromoprotein.</title>
        <authorList>
            <person name="Wang L."/>
            <person name="Wang S."/>
            <person name="He Q."/>
            <person name="Yu T."/>
            <person name="Li Q."/>
            <person name="Hong B."/>
        </authorList>
    </citation>
    <scope>NUCLEOTIDE SEQUENCE [LARGE SCALE GENOMIC DNA]</scope>
    <source>
        <strain evidence="5 6">C-1027</strain>
        <plasmid evidence="5 6">SGLP1</plasmid>
    </source>
</reference>
<dbReference type="PANTHER" id="PTHR45527">
    <property type="entry name" value="NONRIBOSOMAL PEPTIDE SYNTHETASE"/>
    <property type="match status" value="1"/>
</dbReference>
<dbReference type="Proteomes" id="UP000064183">
    <property type="component" value="Plasmid SGLP1"/>
</dbReference>
<feature type="domain" description="Carrier" evidence="4">
    <location>
        <begin position="35"/>
        <end position="110"/>
    </location>
</feature>
<proteinExistence type="predicted"/>
<dbReference type="GO" id="GO:0031177">
    <property type="term" value="F:phosphopantetheine binding"/>
    <property type="evidence" value="ECO:0007669"/>
    <property type="project" value="InterPro"/>
</dbReference>
<evidence type="ECO:0000259" key="4">
    <source>
        <dbReference type="PROSITE" id="PS50075"/>
    </source>
</evidence>
<dbReference type="GO" id="GO:0005737">
    <property type="term" value="C:cytoplasm"/>
    <property type="evidence" value="ECO:0007669"/>
    <property type="project" value="TreeGrafter"/>
</dbReference>
<geneLocation type="plasmid" evidence="5 6">
    <name>SGLP1</name>
</geneLocation>
<dbReference type="KEGG" id="sgb:WQO_33935"/>
<evidence type="ECO:0000256" key="3">
    <source>
        <dbReference type="SAM" id="MobiDB-lite"/>
    </source>
</evidence>
<keyword evidence="1" id="KW-0596">Phosphopantetheine</keyword>
<dbReference type="Pfam" id="PF00550">
    <property type="entry name" value="PP-binding"/>
    <property type="match status" value="2"/>
</dbReference>
<dbReference type="InterPro" id="IPR020806">
    <property type="entry name" value="PKS_PP-bd"/>
</dbReference>
<dbReference type="Gene3D" id="1.10.1200.10">
    <property type="entry name" value="ACP-like"/>
    <property type="match status" value="2"/>
</dbReference>
<accession>A0A0U3M9U4</accession>
<dbReference type="InterPro" id="IPR009081">
    <property type="entry name" value="PP-bd_ACP"/>
</dbReference>
<dbReference type="GO" id="GO:0043041">
    <property type="term" value="P:amino acid activation for nonribosomal peptide biosynthetic process"/>
    <property type="evidence" value="ECO:0007669"/>
    <property type="project" value="TreeGrafter"/>
</dbReference>
<organism evidence="5 6">
    <name type="scientific">Streptomyces globisporus C-1027</name>
    <dbReference type="NCBI Taxonomy" id="1172567"/>
    <lineage>
        <taxon>Bacteria</taxon>
        <taxon>Bacillati</taxon>
        <taxon>Actinomycetota</taxon>
        <taxon>Actinomycetes</taxon>
        <taxon>Kitasatosporales</taxon>
        <taxon>Streptomycetaceae</taxon>
        <taxon>Streptomyces</taxon>
    </lineage>
</organism>
<feature type="compositionally biased region" description="Polar residues" evidence="3">
    <location>
        <begin position="11"/>
        <end position="22"/>
    </location>
</feature>
<keyword evidence="5" id="KW-0614">Plasmid</keyword>
<dbReference type="PANTHER" id="PTHR45527:SF1">
    <property type="entry name" value="FATTY ACID SYNTHASE"/>
    <property type="match status" value="1"/>
</dbReference>
<dbReference type="SUPFAM" id="SSF47336">
    <property type="entry name" value="ACP-like"/>
    <property type="match status" value="2"/>
</dbReference>
<dbReference type="SMART" id="SM00823">
    <property type="entry name" value="PKS_PP"/>
    <property type="match status" value="2"/>
</dbReference>
<feature type="domain" description="Carrier" evidence="4">
    <location>
        <begin position="122"/>
        <end position="197"/>
    </location>
</feature>